<evidence type="ECO:0000313" key="2">
    <source>
        <dbReference type="Proteomes" id="UP000462212"/>
    </source>
</evidence>
<comment type="caution">
    <text evidence="1">The sequence shown here is derived from an EMBL/GenBank/DDBJ whole genome shotgun (WGS) entry which is preliminary data.</text>
</comment>
<gene>
    <name evidence="1" type="ORF">LSUB1_G001829</name>
</gene>
<keyword evidence="2" id="KW-1185">Reference proteome</keyword>
<name>A0A8H8S137_9HELO</name>
<dbReference type="OrthoDB" id="5343383at2759"/>
<dbReference type="EMBL" id="QGMJ01000033">
    <property type="protein sequence ID" value="TVY44656.1"/>
    <property type="molecule type" value="Genomic_DNA"/>
</dbReference>
<dbReference type="AlphaFoldDB" id="A0A8H8S137"/>
<sequence>MAKYDRDTAVTAVASFYECFATLPASSPVVIEYPPVGGWPDITPENLAPLNKKLQCTITNWKQQEHPGRAKPSQDFPYAWRAYCTLPIIEFFEEWKERFRNIERMRGVKAIYVEHGWRTDQWRPDDFKVAALAWMQKKRDE</sequence>
<accession>A0A8H8S137</accession>
<protein>
    <submittedName>
        <fullName evidence="1">Uncharacterized protein</fullName>
    </submittedName>
</protein>
<organism evidence="1 2">
    <name type="scientific">Lachnellula subtilissima</name>
    <dbReference type="NCBI Taxonomy" id="602034"/>
    <lineage>
        <taxon>Eukaryota</taxon>
        <taxon>Fungi</taxon>
        <taxon>Dikarya</taxon>
        <taxon>Ascomycota</taxon>
        <taxon>Pezizomycotina</taxon>
        <taxon>Leotiomycetes</taxon>
        <taxon>Helotiales</taxon>
        <taxon>Lachnaceae</taxon>
        <taxon>Lachnellula</taxon>
    </lineage>
</organism>
<dbReference type="Proteomes" id="UP000462212">
    <property type="component" value="Unassembled WGS sequence"/>
</dbReference>
<evidence type="ECO:0000313" key="1">
    <source>
        <dbReference type="EMBL" id="TVY44656.1"/>
    </source>
</evidence>
<proteinExistence type="predicted"/>
<reference evidence="1 2" key="1">
    <citation type="submission" date="2018-05" db="EMBL/GenBank/DDBJ databases">
        <title>Genome sequencing and assembly of the regulated plant pathogen Lachnellula willkommii and related sister species for the development of diagnostic species identification markers.</title>
        <authorList>
            <person name="Giroux E."/>
            <person name="Bilodeau G."/>
        </authorList>
    </citation>
    <scope>NUCLEOTIDE SEQUENCE [LARGE SCALE GENOMIC DNA]</scope>
    <source>
        <strain evidence="1 2">CBS 197.66</strain>
    </source>
</reference>